<dbReference type="RefSeq" id="WP_187319766.1">
    <property type="nucleotide sequence ID" value="NZ_JACSCY010000007.1"/>
</dbReference>
<feature type="compositionally biased region" description="Low complexity" evidence="1">
    <location>
        <begin position="59"/>
        <end position="80"/>
    </location>
</feature>
<feature type="region of interest" description="Disordered" evidence="1">
    <location>
        <begin position="36"/>
        <end position="80"/>
    </location>
</feature>
<keyword evidence="4" id="KW-1185">Reference proteome</keyword>
<evidence type="ECO:0000256" key="1">
    <source>
        <dbReference type="SAM" id="MobiDB-lite"/>
    </source>
</evidence>
<gene>
    <name evidence="3" type="ORF">H8B15_11145</name>
</gene>
<name>A0ABR7MK80_9BACT</name>
<dbReference type="Pfam" id="PF03544">
    <property type="entry name" value="TonB_C"/>
    <property type="match status" value="1"/>
</dbReference>
<proteinExistence type="predicted"/>
<protein>
    <submittedName>
        <fullName evidence="3">Energy transducer TonB</fullName>
    </submittedName>
</protein>
<dbReference type="SUPFAM" id="SSF74653">
    <property type="entry name" value="TolA/TonB C-terminal domain"/>
    <property type="match status" value="1"/>
</dbReference>
<accession>A0ABR7MK80</accession>
<dbReference type="EMBL" id="JACSCY010000007">
    <property type="protein sequence ID" value="MBC6611484.1"/>
    <property type="molecule type" value="Genomic_DNA"/>
</dbReference>
<evidence type="ECO:0000313" key="4">
    <source>
        <dbReference type="Proteomes" id="UP000622017"/>
    </source>
</evidence>
<comment type="caution">
    <text evidence="3">The sequence shown here is derived from an EMBL/GenBank/DDBJ whole genome shotgun (WGS) entry which is preliminary data.</text>
</comment>
<evidence type="ECO:0000259" key="2">
    <source>
        <dbReference type="PROSITE" id="PS52015"/>
    </source>
</evidence>
<dbReference type="PROSITE" id="PS52015">
    <property type="entry name" value="TONB_CTD"/>
    <property type="match status" value="1"/>
</dbReference>
<reference evidence="3 4" key="1">
    <citation type="submission" date="2020-08" db="EMBL/GenBank/DDBJ databases">
        <title>Hymenobacter sp.</title>
        <authorList>
            <person name="Kim M.K."/>
        </authorList>
    </citation>
    <scope>NUCLEOTIDE SEQUENCE [LARGE SCALE GENOMIC DNA]</scope>
    <source>
        <strain evidence="3 4">BT507</strain>
    </source>
</reference>
<dbReference type="Gene3D" id="3.30.1150.10">
    <property type="match status" value="1"/>
</dbReference>
<dbReference type="InterPro" id="IPR037682">
    <property type="entry name" value="TonB_C"/>
</dbReference>
<feature type="domain" description="TonB C-terminal" evidence="2">
    <location>
        <begin position="104"/>
        <end position="203"/>
    </location>
</feature>
<evidence type="ECO:0000313" key="3">
    <source>
        <dbReference type="EMBL" id="MBC6611484.1"/>
    </source>
</evidence>
<sequence length="203" mass="21718">MTTKTILSHKARIQRWLPVGALVLLAQAGYAQMSFNRWEGGTSSPTDTPVRKSGKRATADATSSAGTTTATPEPARRTPPAVAAYSKPLRRGLGQRVRASAYSAPDAEFYRYAWQHLHYPATALQAGLSGQVLVRLNVNSAGDVIDSEVLSTDIRQAAIGKEAAASAGKAAMRQSAEDLLWGLHFEPAAGTTQEDVPVRYVIQ</sequence>
<dbReference type="Proteomes" id="UP000622017">
    <property type="component" value="Unassembled WGS sequence"/>
</dbReference>
<organism evidence="3 4">
    <name type="scientific">Hymenobacter citatus</name>
    <dbReference type="NCBI Taxonomy" id="2763506"/>
    <lineage>
        <taxon>Bacteria</taxon>
        <taxon>Pseudomonadati</taxon>
        <taxon>Bacteroidota</taxon>
        <taxon>Cytophagia</taxon>
        <taxon>Cytophagales</taxon>
        <taxon>Hymenobacteraceae</taxon>
        <taxon>Hymenobacter</taxon>
    </lineage>
</organism>